<name>A0A0V1B902_TRISP</name>
<dbReference type="EMBL" id="JYDH01000085">
    <property type="protein sequence ID" value="KRY33260.1"/>
    <property type="molecule type" value="Genomic_DNA"/>
</dbReference>
<protein>
    <submittedName>
        <fullName evidence="1">Uncharacterized protein</fullName>
    </submittedName>
</protein>
<evidence type="ECO:0000313" key="2">
    <source>
        <dbReference type="Proteomes" id="UP000054776"/>
    </source>
</evidence>
<sequence>MQMREFVASVNPAERLRSSDYFLDEESPLRVSGRLRQSTLAPESKHLIILSPHQQVVKL</sequence>
<keyword evidence="2" id="KW-1185">Reference proteome</keyword>
<reference evidence="1 2" key="1">
    <citation type="submission" date="2015-01" db="EMBL/GenBank/DDBJ databases">
        <title>Evolution of Trichinella species and genotypes.</title>
        <authorList>
            <person name="Korhonen P.K."/>
            <person name="Edoardo P."/>
            <person name="Giuseppe L.R."/>
            <person name="Gasser R.B."/>
        </authorList>
    </citation>
    <scope>NUCLEOTIDE SEQUENCE [LARGE SCALE GENOMIC DNA]</scope>
    <source>
        <strain evidence="1">ISS3</strain>
    </source>
</reference>
<organism evidence="1 2">
    <name type="scientific">Trichinella spiralis</name>
    <name type="common">Trichina worm</name>
    <dbReference type="NCBI Taxonomy" id="6334"/>
    <lineage>
        <taxon>Eukaryota</taxon>
        <taxon>Metazoa</taxon>
        <taxon>Ecdysozoa</taxon>
        <taxon>Nematoda</taxon>
        <taxon>Enoplea</taxon>
        <taxon>Dorylaimia</taxon>
        <taxon>Trichinellida</taxon>
        <taxon>Trichinellidae</taxon>
        <taxon>Trichinella</taxon>
    </lineage>
</organism>
<dbReference type="AlphaFoldDB" id="A0A0V1B902"/>
<proteinExistence type="predicted"/>
<dbReference type="Proteomes" id="UP000054776">
    <property type="component" value="Unassembled WGS sequence"/>
</dbReference>
<comment type="caution">
    <text evidence="1">The sequence shown here is derived from an EMBL/GenBank/DDBJ whole genome shotgun (WGS) entry which is preliminary data.</text>
</comment>
<gene>
    <name evidence="1" type="ORF">T01_14963</name>
</gene>
<evidence type="ECO:0000313" key="1">
    <source>
        <dbReference type="EMBL" id="KRY33260.1"/>
    </source>
</evidence>
<dbReference type="InParanoid" id="A0A0V1B902"/>
<accession>A0A0V1B902</accession>